<dbReference type="Proteomes" id="UP001285354">
    <property type="component" value="Unassembled WGS sequence"/>
</dbReference>
<proteinExistence type="predicted"/>
<comment type="caution">
    <text evidence="2">The sequence shown here is derived from an EMBL/GenBank/DDBJ whole genome shotgun (WGS) entry which is preliminary data.</text>
</comment>
<gene>
    <name evidence="2" type="ORF">QTJ16_004459</name>
</gene>
<feature type="compositionally biased region" description="Pro residues" evidence="1">
    <location>
        <begin position="213"/>
        <end position="225"/>
    </location>
</feature>
<feature type="region of interest" description="Disordered" evidence="1">
    <location>
        <begin position="1"/>
        <end position="28"/>
    </location>
</feature>
<feature type="compositionally biased region" description="Low complexity" evidence="1">
    <location>
        <begin position="189"/>
        <end position="206"/>
    </location>
</feature>
<evidence type="ECO:0000313" key="3">
    <source>
        <dbReference type="Proteomes" id="UP001285354"/>
    </source>
</evidence>
<name>A0AAD9T046_9HELO</name>
<keyword evidence="3" id="KW-1185">Reference proteome</keyword>
<protein>
    <submittedName>
        <fullName evidence="2">Uncharacterized protein</fullName>
    </submittedName>
</protein>
<organism evidence="2 3">
    <name type="scientific">Diplocarpon rosae</name>
    <dbReference type="NCBI Taxonomy" id="946125"/>
    <lineage>
        <taxon>Eukaryota</taxon>
        <taxon>Fungi</taxon>
        <taxon>Dikarya</taxon>
        <taxon>Ascomycota</taxon>
        <taxon>Pezizomycotina</taxon>
        <taxon>Leotiomycetes</taxon>
        <taxon>Helotiales</taxon>
        <taxon>Drepanopezizaceae</taxon>
        <taxon>Diplocarpon</taxon>
    </lineage>
</organism>
<dbReference type="EMBL" id="JAUBYV010000006">
    <property type="protein sequence ID" value="KAK2626197.1"/>
    <property type="molecule type" value="Genomic_DNA"/>
</dbReference>
<feature type="compositionally biased region" description="Low complexity" evidence="1">
    <location>
        <begin position="104"/>
        <end position="127"/>
    </location>
</feature>
<feature type="compositionally biased region" description="Basic residues" evidence="1">
    <location>
        <begin position="163"/>
        <end position="172"/>
    </location>
</feature>
<feature type="region of interest" description="Disordered" evidence="1">
    <location>
        <begin position="41"/>
        <end position="229"/>
    </location>
</feature>
<evidence type="ECO:0000313" key="2">
    <source>
        <dbReference type="EMBL" id="KAK2626197.1"/>
    </source>
</evidence>
<feature type="compositionally biased region" description="Low complexity" evidence="1">
    <location>
        <begin position="143"/>
        <end position="162"/>
    </location>
</feature>
<feature type="compositionally biased region" description="Polar residues" evidence="1">
    <location>
        <begin position="1"/>
        <end position="12"/>
    </location>
</feature>
<accession>A0AAD9T046</accession>
<sequence length="385" mass="41273">MASPSQVRQNHPQPLPTPRDWHQRPLSSLAARSEAFSFHVSHAHRASTNMELRRLTSTSRAPPQSPTPLPRGPSMLISLPPPASYPSPLPSPEVPAPKMDRQDSGYASSPSSASRPSSTSSAPGPGRRNPKHARGKGMSTRGSPSISTSTATTASTSSTARPPARRHPRSARPSHSGARPRPALCSRHTTPSATSTTTSSSFSSPSEFYHFPSLPPPAPPPPPPATVQYWTSDSTRRLEYAAIDAASQGVKGFFARLVPDCIQPAEKRRARFCEGGEGSEAGSVRRYRLVLPEEGEKGEAAGGGERDEGKMRGLWRRWTGLRRGSGGREGVRTESSRVRLRGWGGVGRNPGSALLCFVSAHNWRAAWHVISQSTNWQVAGRSAGG</sequence>
<feature type="compositionally biased region" description="Polar residues" evidence="1">
    <location>
        <begin position="46"/>
        <end position="62"/>
    </location>
</feature>
<dbReference type="AlphaFoldDB" id="A0AAD9T046"/>
<feature type="compositionally biased region" description="Pro residues" evidence="1">
    <location>
        <begin position="79"/>
        <end position="95"/>
    </location>
</feature>
<reference evidence="2" key="1">
    <citation type="submission" date="2023-06" db="EMBL/GenBank/DDBJ databases">
        <title>Draft genome of Marssonina rosae.</title>
        <authorList>
            <person name="Cheng Q."/>
        </authorList>
    </citation>
    <scope>NUCLEOTIDE SEQUENCE</scope>
    <source>
        <strain evidence="2">R4</strain>
    </source>
</reference>
<evidence type="ECO:0000256" key="1">
    <source>
        <dbReference type="SAM" id="MobiDB-lite"/>
    </source>
</evidence>